<protein>
    <submittedName>
        <fullName evidence="2">Uncharacterized protein</fullName>
    </submittedName>
</protein>
<gene>
    <name evidence="2" type="ORF">BEMITA_LOCUS10668</name>
</gene>
<feature type="region of interest" description="Disordered" evidence="1">
    <location>
        <begin position="158"/>
        <end position="245"/>
    </location>
</feature>
<feature type="compositionally biased region" description="Acidic residues" evidence="1">
    <location>
        <begin position="158"/>
        <end position="168"/>
    </location>
</feature>
<evidence type="ECO:0000313" key="2">
    <source>
        <dbReference type="EMBL" id="CAH0392112.1"/>
    </source>
</evidence>
<feature type="compositionally biased region" description="Polar residues" evidence="1">
    <location>
        <begin position="224"/>
        <end position="234"/>
    </location>
</feature>
<reference evidence="2" key="1">
    <citation type="submission" date="2021-12" db="EMBL/GenBank/DDBJ databases">
        <authorList>
            <person name="King R."/>
        </authorList>
    </citation>
    <scope>NUCLEOTIDE SEQUENCE</scope>
</reference>
<sequence length="285" mass="31901">MGWHVLSINVMGRVGCNGLAWTGIGWKDCKALAWAGKHWHGLTWACIGWQALALTMAWTDMDIGWHVLASTGMDWLAWFGMDYNGSQIKLKDVLHYATSQFDIPLLGYGYGREPYITLMPYLMPQGKSCFNQLILPTLNETDEDFKLHFELALELDEEDVDDDQDQDDSQPIVADQPLVDDEPKEGDRKGESSDSEANMSGFGSPEIKAAESANGPNDHRSLFPGSNTPENPNTPVARPESRHEWRAECRQAERMHVVDRSCVKTIARRQTAKHWKIGIPAGVAC</sequence>
<organism evidence="2 3">
    <name type="scientific">Bemisia tabaci</name>
    <name type="common">Sweetpotato whitefly</name>
    <name type="synonym">Aleurodes tabaci</name>
    <dbReference type="NCBI Taxonomy" id="7038"/>
    <lineage>
        <taxon>Eukaryota</taxon>
        <taxon>Metazoa</taxon>
        <taxon>Ecdysozoa</taxon>
        <taxon>Arthropoda</taxon>
        <taxon>Hexapoda</taxon>
        <taxon>Insecta</taxon>
        <taxon>Pterygota</taxon>
        <taxon>Neoptera</taxon>
        <taxon>Paraneoptera</taxon>
        <taxon>Hemiptera</taxon>
        <taxon>Sternorrhyncha</taxon>
        <taxon>Aleyrodoidea</taxon>
        <taxon>Aleyrodidae</taxon>
        <taxon>Aleyrodinae</taxon>
        <taxon>Bemisia</taxon>
    </lineage>
</organism>
<dbReference type="Proteomes" id="UP001152759">
    <property type="component" value="Chromosome 6"/>
</dbReference>
<name>A0A9P0AI71_BEMTA</name>
<evidence type="ECO:0000313" key="3">
    <source>
        <dbReference type="Proteomes" id="UP001152759"/>
    </source>
</evidence>
<dbReference type="AlphaFoldDB" id="A0A9P0AI71"/>
<dbReference type="EMBL" id="OU963867">
    <property type="protein sequence ID" value="CAH0392112.1"/>
    <property type="molecule type" value="Genomic_DNA"/>
</dbReference>
<keyword evidence="3" id="KW-1185">Reference proteome</keyword>
<proteinExistence type="predicted"/>
<evidence type="ECO:0000256" key="1">
    <source>
        <dbReference type="SAM" id="MobiDB-lite"/>
    </source>
</evidence>
<accession>A0A9P0AI71</accession>